<dbReference type="GO" id="GO:0000978">
    <property type="term" value="F:RNA polymerase II cis-regulatory region sequence-specific DNA binding"/>
    <property type="evidence" value="ECO:0007669"/>
    <property type="project" value="TreeGrafter"/>
</dbReference>
<organism evidence="14 15">
    <name type="scientific">Armadillidium nasatum</name>
    <dbReference type="NCBI Taxonomy" id="96803"/>
    <lineage>
        <taxon>Eukaryota</taxon>
        <taxon>Metazoa</taxon>
        <taxon>Ecdysozoa</taxon>
        <taxon>Arthropoda</taxon>
        <taxon>Crustacea</taxon>
        <taxon>Multicrustacea</taxon>
        <taxon>Malacostraca</taxon>
        <taxon>Eumalacostraca</taxon>
        <taxon>Peracarida</taxon>
        <taxon>Isopoda</taxon>
        <taxon>Oniscidea</taxon>
        <taxon>Crinocheta</taxon>
        <taxon>Armadillidiidae</taxon>
        <taxon>Armadillidium</taxon>
    </lineage>
</organism>
<name>A0A5N5TAB6_9CRUS</name>
<dbReference type="SUPFAM" id="SSF54695">
    <property type="entry name" value="POZ domain"/>
    <property type="match status" value="1"/>
</dbReference>
<comment type="subcellular location">
    <subcellularLocation>
        <location evidence="1">Nucleus</location>
    </subcellularLocation>
</comment>
<dbReference type="PANTHER" id="PTHR46105">
    <property type="entry name" value="AGAP004733-PA"/>
    <property type="match status" value="1"/>
</dbReference>
<dbReference type="InterPro" id="IPR050457">
    <property type="entry name" value="ZnFinger_BTB_dom_contain"/>
</dbReference>
<proteinExistence type="inferred from homology"/>
<keyword evidence="6" id="KW-0862">Zinc</keyword>
<keyword evidence="8" id="KW-0238">DNA-binding</keyword>
<keyword evidence="7" id="KW-0805">Transcription regulation</keyword>
<dbReference type="PROSITE" id="PS00028">
    <property type="entry name" value="ZINC_FINGER_C2H2_1"/>
    <property type="match status" value="1"/>
</dbReference>
<dbReference type="InterPro" id="IPR013087">
    <property type="entry name" value="Znf_C2H2_type"/>
</dbReference>
<dbReference type="Pfam" id="PF00651">
    <property type="entry name" value="BTB"/>
    <property type="match status" value="1"/>
</dbReference>
<dbReference type="PROSITE" id="PS50157">
    <property type="entry name" value="ZINC_FINGER_C2H2_2"/>
    <property type="match status" value="3"/>
</dbReference>
<dbReference type="Gene3D" id="3.30.710.10">
    <property type="entry name" value="Potassium Channel Kv1.1, Chain A"/>
    <property type="match status" value="1"/>
</dbReference>
<evidence type="ECO:0000256" key="1">
    <source>
        <dbReference type="ARBA" id="ARBA00004123"/>
    </source>
</evidence>
<dbReference type="InterPro" id="IPR000210">
    <property type="entry name" value="BTB/POZ_dom"/>
</dbReference>
<feature type="domain" description="BTB" evidence="12">
    <location>
        <begin position="33"/>
        <end position="98"/>
    </location>
</feature>
<evidence type="ECO:0000313" key="15">
    <source>
        <dbReference type="Proteomes" id="UP000326759"/>
    </source>
</evidence>
<comment type="similarity">
    <text evidence="2">Belongs to the hunchback C2H2-type zinc-finger protein family.</text>
</comment>
<evidence type="ECO:0000256" key="9">
    <source>
        <dbReference type="ARBA" id="ARBA00023163"/>
    </source>
</evidence>
<dbReference type="SMART" id="SM00355">
    <property type="entry name" value="ZnF_C2H2"/>
    <property type="match status" value="3"/>
</dbReference>
<dbReference type="SMART" id="SM00225">
    <property type="entry name" value="BTB"/>
    <property type="match status" value="1"/>
</dbReference>
<keyword evidence="9" id="KW-0804">Transcription</keyword>
<gene>
    <name evidence="14" type="ORF">Anas_03521</name>
</gene>
<feature type="domain" description="C2H2-type" evidence="13">
    <location>
        <begin position="389"/>
        <end position="416"/>
    </location>
</feature>
<dbReference type="Gene3D" id="3.30.160.60">
    <property type="entry name" value="Classic Zinc Finger"/>
    <property type="match status" value="3"/>
</dbReference>
<evidence type="ECO:0000313" key="14">
    <source>
        <dbReference type="EMBL" id="KAB7503531.1"/>
    </source>
</evidence>
<dbReference type="PANTHER" id="PTHR46105:SF5">
    <property type="entry name" value="ZINC FINGER AND BTB DOMAIN-CONTAINING PROTEIN 44 ISOFORM X1"/>
    <property type="match status" value="1"/>
</dbReference>
<dbReference type="GO" id="GO:0008270">
    <property type="term" value="F:zinc ion binding"/>
    <property type="evidence" value="ECO:0007669"/>
    <property type="project" value="UniProtKB-KW"/>
</dbReference>
<dbReference type="SUPFAM" id="SSF57667">
    <property type="entry name" value="beta-beta-alpha zinc fingers"/>
    <property type="match status" value="2"/>
</dbReference>
<comment type="caution">
    <text evidence="14">The sequence shown here is derived from an EMBL/GenBank/DDBJ whole genome shotgun (WGS) entry which is preliminary data.</text>
</comment>
<dbReference type="GO" id="GO:0000981">
    <property type="term" value="F:DNA-binding transcription factor activity, RNA polymerase II-specific"/>
    <property type="evidence" value="ECO:0007669"/>
    <property type="project" value="TreeGrafter"/>
</dbReference>
<keyword evidence="15" id="KW-1185">Reference proteome</keyword>
<dbReference type="CDD" id="cd18315">
    <property type="entry name" value="BTB_POZ_BAB-like"/>
    <property type="match status" value="1"/>
</dbReference>
<evidence type="ECO:0000256" key="5">
    <source>
        <dbReference type="ARBA" id="ARBA00022771"/>
    </source>
</evidence>
<feature type="domain" description="C2H2-type" evidence="13">
    <location>
        <begin position="417"/>
        <end position="440"/>
    </location>
</feature>
<dbReference type="EMBL" id="SEYY01004999">
    <property type="protein sequence ID" value="KAB7503531.1"/>
    <property type="molecule type" value="Genomic_DNA"/>
</dbReference>
<keyword evidence="3" id="KW-0479">Metal-binding</keyword>
<reference evidence="14 15" key="1">
    <citation type="journal article" date="2019" name="PLoS Biol.">
        <title>Sex chromosomes control vertical transmission of feminizing Wolbachia symbionts in an isopod.</title>
        <authorList>
            <person name="Becking T."/>
            <person name="Chebbi M.A."/>
            <person name="Giraud I."/>
            <person name="Moumen B."/>
            <person name="Laverre T."/>
            <person name="Caubet Y."/>
            <person name="Peccoud J."/>
            <person name="Gilbert C."/>
            <person name="Cordaux R."/>
        </authorList>
    </citation>
    <scope>NUCLEOTIDE SEQUENCE [LARGE SCALE GENOMIC DNA]</scope>
    <source>
        <strain evidence="14">ANa2</strain>
        <tissue evidence="14">Whole body excluding digestive tract and cuticle</tissue>
    </source>
</reference>
<evidence type="ECO:0000256" key="2">
    <source>
        <dbReference type="ARBA" id="ARBA00007746"/>
    </source>
</evidence>
<dbReference type="FunFam" id="3.30.160.60:FF:000145">
    <property type="entry name" value="Zinc finger protein 574"/>
    <property type="match status" value="1"/>
</dbReference>
<evidence type="ECO:0000256" key="3">
    <source>
        <dbReference type="ARBA" id="ARBA00022723"/>
    </source>
</evidence>
<keyword evidence="5 11" id="KW-0863">Zinc-finger</keyword>
<evidence type="ECO:0000256" key="8">
    <source>
        <dbReference type="ARBA" id="ARBA00023125"/>
    </source>
</evidence>
<evidence type="ECO:0000256" key="6">
    <source>
        <dbReference type="ARBA" id="ARBA00022833"/>
    </source>
</evidence>
<evidence type="ECO:0000259" key="13">
    <source>
        <dbReference type="PROSITE" id="PS50157"/>
    </source>
</evidence>
<keyword evidence="10" id="KW-0539">Nucleus</keyword>
<dbReference type="AlphaFoldDB" id="A0A5N5TAB6"/>
<evidence type="ECO:0000259" key="12">
    <source>
        <dbReference type="PROSITE" id="PS50097"/>
    </source>
</evidence>
<dbReference type="GO" id="GO:0005634">
    <property type="term" value="C:nucleus"/>
    <property type="evidence" value="ECO:0007669"/>
    <property type="project" value="UniProtKB-SubCell"/>
</dbReference>
<accession>A0A5N5TAB6</accession>
<dbReference type="Pfam" id="PF13909">
    <property type="entry name" value="zf-H2C2_5"/>
    <property type="match status" value="1"/>
</dbReference>
<evidence type="ECO:0000256" key="4">
    <source>
        <dbReference type="ARBA" id="ARBA00022737"/>
    </source>
</evidence>
<sequence length="440" mass="49676">MDGELLSLKWNNHKSTFLQVIKSLRNERESPFADATIACDGSFYPVHRLVLSSCSDYFSSIFDATTCKNPVIVLKDIDSRNFEYLLDYMYVGEVNVRQTELRDLVGAAESLKIKGLAVPDDEILKPNNEVRNSVAKNKLPSQYAVSDVECKKRKLSKSFPTFENNNNNEKLDTLASNDTSIKTEPVDDDSNSLSGDGKFFGQGSPFHFNNDETEAINAEHVKAKNEPFDVEDKPSNMDDPLGYKDEDNEGEFQSSILGFMTDVDSSKESLQQEDESQDGTYCQPLTEIDSVASASNQSLDALMSLQEQFGVSRPLNTKGSSSSNEKMVSSHLLSSCRLKQVLPRHINNSSRSRLNKLKYRFSCQICSYSSKEKANLKRHMMTHTGEKPFKCPICDYRSVAYHTIKRHYRIHTGEKPFACSVCEYRCSSSETLKNHFLKHT</sequence>
<dbReference type="FunFam" id="3.30.160.60:FF:000614">
    <property type="entry name" value="Zinc finger protein 142"/>
    <property type="match status" value="1"/>
</dbReference>
<evidence type="ECO:0000256" key="7">
    <source>
        <dbReference type="ARBA" id="ARBA00023015"/>
    </source>
</evidence>
<dbReference type="PROSITE" id="PS50097">
    <property type="entry name" value="BTB"/>
    <property type="match status" value="1"/>
</dbReference>
<dbReference type="Proteomes" id="UP000326759">
    <property type="component" value="Unassembled WGS sequence"/>
</dbReference>
<evidence type="ECO:0000256" key="11">
    <source>
        <dbReference type="PROSITE-ProRule" id="PRU00042"/>
    </source>
</evidence>
<evidence type="ECO:0000256" key="10">
    <source>
        <dbReference type="ARBA" id="ARBA00023242"/>
    </source>
</evidence>
<feature type="domain" description="C2H2-type" evidence="13">
    <location>
        <begin position="361"/>
        <end position="388"/>
    </location>
</feature>
<dbReference type="InterPro" id="IPR011333">
    <property type="entry name" value="SKP1/BTB/POZ_sf"/>
</dbReference>
<protein>
    <submittedName>
        <fullName evidence="14">Zinc finger protein</fullName>
    </submittedName>
</protein>
<dbReference type="OrthoDB" id="7788172at2759"/>
<dbReference type="FunFam" id="3.30.160.60:FF:000446">
    <property type="entry name" value="Zinc finger protein"/>
    <property type="match status" value="1"/>
</dbReference>
<keyword evidence="4" id="KW-0677">Repeat</keyword>
<dbReference type="InterPro" id="IPR036236">
    <property type="entry name" value="Znf_C2H2_sf"/>
</dbReference>